<protein>
    <submittedName>
        <fullName evidence="1">Uncharacterized protein</fullName>
    </submittedName>
</protein>
<dbReference type="EMBL" id="JAFNEN010001048">
    <property type="protein sequence ID" value="KAG8175195.1"/>
    <property type="molecule type" value="Genomic_DNA"/>
</dbReference>
<comment type="caution">
    <text evidence="1">The sequence shown here is derived from an EMBL/GenBank/DDBJ whole genome shotgun (WGS) entry which is preliminary data.</text>
</comment>
<accession>A0AAV6TTI6</accession>
<name>A0AAV6TTI6_9ARAC</name>
<organism evidence="1 2">
    <name type="scientific">Oedothorax gibbosus</name>
    <dbReference type="NCBI Taxonomy" id="931172"/>
    <lineage>
        <taxon>Eukaryota</taxon>
        <taxon>Metazoa</taxon>
        <taxon>Ecdysozoa</taxon>
        <taxon>Arthropoda</taxon>
        <taxon>Chelicerata</taxon>
        <taxon>Arachnida</taxon>
        <taxon>Araneae</taxon>
        <taxon>Araneomorphae</taxon>
        <taxon>Entelegynae</taxon>
        <taxon>Araneoidea</taxon>
        <taxon>Linyphiidae</taxon>
        <taxon>Erigoninae</taxon>
        <taxon>Oedothorax</taxon>
    </lineage>
</organism>
<dbReference type="Proteomes" id="UP000827092">
    <property type="component" value="Unassembled WGS sequence"/>
</dbReference>
<evidence type="ECO:0000313" key="2">
    <source>
        <dbReference type="Proteomes" id="UP000827092"/>
    </source>
</evidence>
<dbReference type="AlphaFoldDB" id="A0AAV6TTI6"/>
<gene>
    <name evidence="1" type="ORF">JTE90_022618</name>
</gene>
<evidence type="ECO:0000313" key="1">
    <source>
        <dbReference type="EMBL" id="KAG8175195.1"/>
    </source>
</evidence>
<sequence length="101" mass="11537">MENLIIYENTIKRHAAKPVTRVCFDPKSVRVTYDDGSEYTMKFDSSLRLFLGILQNVDVKRTSMAPDVIWIPLGHFLLLGWSTGDCIRCERGELKLVIGFS</sequence>
<keyword evidence="2" id="KW-1185">Reference proteome</keyword>
<reference evidence="1 2" key="1">
    <citation type="journal article" date="2022" name="Nat. Ecol. Evol.">
        <title>A masculinizing supergene underlies an exaggerated male reproductive morph in a spider.</title>
        <authorList>
            <person name="Hendrickx F."/>
            <person name="De Corte Z."/>
            <person name="Sonet G."/>
            <person name="Van Belleghem S.M."/>
            <person name="Kostlbacher S."/>
            <person name="Vangestel C."/>
        </authorList>
    </citation>
    <scope>NUCLEOTIDE SEQUENCE [LARGE SCALE GENOMIC DNA]</scope>
    <source>
        <strain evidence="1">W744_W776</strain>
    </source>
</reference>
<proteinExistence type="predicted"/>